<protein>
    <submittedName>
        <fullName evidence="4">N-acetyltransferase</fullName>
    </submittedName>
</protein>
<evidence type="ECO:0000256" key="1">
    <source>
        <dbReference type="ARBA" id="ARBA00022679"/>
    </source>
</evidence>
<dbReference type="InterPro" id="IPR016181">
    <property type="entry name" value="Acyl_CoA_acyltransferase"/>
</dbReference>
<dbReference type="Proteomes" id="UP001357223">
    <property type="component" value="Chromosome"/>
</dbReference>
<evidence type="ECO:0000313" key="4">
    <source>
        <dbReference type="EMBL" id="WVX83325.1"/>
    </source>
</evidence>
<dbReference type="NCBIfam" id="NF005840">
    <property type="entry name" value="PRK07757.1"/>
    <property type="match status" value="1"/>
</dbReference>
<dbReference type="EMBL" id="CP137640">
    <property type="protein sequence ID" value="WVX83325.1"/>
    <property type="molecule type" value="Genomic_DNA"/>
</dbReference>
<dbReference type="PANTHER" id="PTHR43626">
    <property type="entry name" value="ACYL-COA N-ACYLTRANSFERASE"/>
    <property type="match status" value="1"/>
</dbReference>
<dbReference type="CDD" id="cd04301">
    <property type="entry name" value="NAT_SF"/>
    <property type="match status" value="1"/>
</dbReference>
<keyword evidence="1" id="KW-0808">Transferase</keyword>
<gene>
    <name evidence="4" type="ORF">R4Z09_10175</name>
</gene>
<dbReference type="Gene3D" id="3.40.630.30">
    <property type="match status" value="1"/>
</dbReference>
<name>A0ABZ2CI11_9BACI</name>
<proteinExistence type="predicted"/>
<dbReference type="SUPFAM" id="SSF55729">
    <property type="entry name" value="Acyl-CoA N-acyltransferases (Nat)"/>
    <property type="match status" value="1"/>
</dbReference>
<keyword evidence="5" id="KW-1185">Reference proteome</keyword>
<feature type="domain" description="N-acetyltransferase" evidence="3">
    <location>
        <begin position="2"/>
        <end position="152"/>
    </location>
</feature>
<evidence type="ECO:0000256" key="2">
    <source>
        <dbReference type="ARBA" id="ARBA00023315"/>
    </source>
</evidence>
<accession>A0ABZ2CI11</accession>
<dbReference type="Pfam" id="PF00583">
    <property type="entry name" value="Acetyltransf_1"/>
    <property type="match status" value="1"/>
</dbReference>
<sequence length="157" mass="18175">MVEIRRAKISDIDRLHELINIYSEKEILLPRTKESLYQNIFSIFVAEKDGEVVGSASITILDKELAEIRSLVVDTSALKMGIGKMLVEKIIEETKRLRIEKLISLTYQVEFFQKCGFEVTVKDNMPQKVWKDCITCPKLHNCDEVAMIMYVKDNIYV</sequence>
<dbReference type="PROSITE" id="PS51186">
    <property type="entry name" value="GNAT"/>
    <property type="match status" value="1"/>
</dbReference>
<evidence type="ECO:0000259" key="3">
    <source>
        <dbReference type="PROSITE" id="PS51186"/>
    </source>
</evidence>
<dbReference type="InterPro" id="IPR045039">
    <property type="entry name" value="NSI-like"/>
</dbReference>
<dbReference type="RefSeq" id="WP_338452210.1">
    <property type="nucleotide sequence ID" value="NZ_CP137640.1"/>
</dbReference>
<dbReference type="PANTHER" id="PTHR43626:SF4">
    <property type="entry name" value="GCN5-RELATED N-ACETYLTRANSFERASE 2, CHLOROPLASTIC"/>
    <property type="match status" value="1"/>
</dbReference>
<dbReference type="InterPro" id="IPR000182">
    <property type="entry name" value="GNAT_dom"/>
</dbReference>
<reference evidence="4 5" key="1">
    <citation type="submission" date="2023-10" db="EMBL/GenBank/DDBJ databases">
        <title>Niallia locisalis sp.nov. isolated from a salt pond sample.</title>
        <authorList>
            <person name="Li X.-J."/>
            <person name="Dong L."/>
        </authorList>
    </citation>
    <scope>NUCLEOTIDE SEQUENCE [LARGE SCALE GENOMIC DNA]</scope>
    <source>
        <strain evidence="4 5">DSM 29761</strain>
    </source>
</reference>
<keyword evidence="2" id="KW-0012">Acyltransferase</keyword>
<evidence type="ECO:0000313" key="5">
    <source>
        <dbReference type="Proteomes" id="UP001357223"/>
    </source>
</evidence>
<organism evidence="4 5">
    <name type="scientific">Niallia oryzisoli</name>
    <dbReference type="NCBI Taxonomy" id="1737571"/>
    <lineage>
        <taxon>Bacteria</taxon>
        <taxon>Bacillati</taxon>
        <taxon>Bacillota</taxon>
        <taxon>Bacilli</taxon>
        <taxon>Bacillales</taxon>
        <taxon>Bacillaceae</taxon>
        <taxon>Niallia</taxon>
    </lineage>
</organism>